<comment type="caution">
    <text evidence="2">The sequence shown here is derived from an EMBL/GenBank/DDBJ whole genome shotgun (WGS) entry which is preliminary data.</text>
</comment>
<evidence type="ECO:0000313" key="3">
    <source>
        <dbReference type="Proteomes" id="UP000059074"/>
    </source>
</evidence>
<dbReference type="EMBL" id="LMTR01000074">
    <property type="protein sequence ID" value="KWT66000.1"/>
    <property type="molecule type" value="Genomic_DNA"/>
</dbReference>
<feature type="domain" description="CN hydrolase" evidence="1">
    <location>
        <begin position="7"/>
        <end position="265"/>
    </location>
</feature>
<dbReference type="InterPro" id="IPR036526">
    <property type="entry name" value="C-N_Hydrolase_sf"/>
</dbReference>
<name>A0A120CUC6_HYPSL</name>
<evidence type="ECO:0000259" key="1">
    <source>
        <dbReference type="PROSITE" id="PS50263"/>
    </source>
</evidence>
<dbReference type="Pfam" id="PF00795">
    <property type="entry name" value="CN_hydrolase"/>
    <property type="match status" value="1"/>
</dbReference>
<keyword evidence="2" id="KW-0378">Hydrolase</keyword>
<reference evidence="2 3" key="1">
    <citation type="submission" date="2015-10" db="EMBL/GenBank/DDBJ databases">
        <title>Transcriptomic analysis of a linuron degrading triple-species bacterial consortium.</title>
        <authorList>
            <person name="Albers P."/>
        </authorList>
    </citation>
    <scope>NUCLEOTIDE SEQUENCE [LARGE SCALE GENOMIC DNA]</scope>
    <source>
        <strain evidence="2 3">WDL6</strain>
    </source>
</reference>
<keyword evidence="3" id="KW-1185">Reference proteome</keyword>
<sequence length="302" mass="32503">MSLRTTLKAASAQYPIGQPANLDEWRHKIAGWVANGAATGAEILVFPEYAAIEQAAALGEHVYSDLAATLHAVAELEQSRIDFHRELAMRHNVFILVGSGPSRKPDGRYVNAAPLVTPKGNVGVQEKLIMTPFEVDWGITASANARVFDTELGRIGINICYDSEFPLLARAMVEAGAEILLVPSCTERVSGYHRVRTGSRARALENQIAAIVSPTVGEAPWSPAVDFNSGSAGIYVPAEQTVSDTGVLVQGTMNAPEWVVGEIDLARLRHLRTSGEMRNFSDWSNQAGAASLADRVEVIELA</sequence>
<dbReference type="InterPro" id="IPR003010">
    <property type="entry name" value="C-N_Hydrolase"/>
</dbReference>
<dbReference type="PATRIC" id="fig|121290.4.peg.1458"/>
<dbReference type="RefSeq" id="WP_068463129.1">
    <property type="nucleotide sequence ID" value="NZ_LMTR01000074.1"/>
</dbReference>
<dbReference type="PANTHER" id="PTHR23088">
    <property type="entry name" value="NITRILASE-RELATED"/>
    <property type="match status" value="1"/>
</dbReference>
<dbReference type="AlphaFoldDB" id="A0A120CUC6"/>
<dbReference type="Gene3D" id="3.60.110.10">
    <property type="entry name" value="Carbon-nitrogen hydrolase"/>
    <property type="match status" value="1"/>
</dbReference>
<proteinExistence type="predicted"/>
<dbReference type="Proteomes" id="UP000059074">
    <property type="component" value="Unassembled WGS sequence"/>
</dbReference>
<gene>
    <name evidence="2" type="ORF">APY04_2587</name>
</gene>
<evidence type="ECO:0000313" key="2">
    <source>
        <dbReference type="EMBL" id="KWT66000.1"/>
    </source>
</evidence>
<protein>
    <submittedName>
        <fullName evidence="2">Hydrolase, carbon-nitrogen family</fullName>
    </submittedName>
</protein>
<dbReference type="OrthoDB" id="9811121at2"/>
<dbReference type="GO" id="GO:0016787">
    <property type="term" value="F:hydrolase activity"/>
    <property type="evidence" value="ECO:0007669"/>
    <property type="project" value="UniProtKB-KW"/>
</dbReference>
<accession>A0A120CUC6</accession>
<dbReference type="SUPFAM" id="SSF56317">
    <property type="entry name" value="Carbon-nitrogen hydrolase"/>
    <property type="match status" value="1"/>
</dbReference>
<dbReference type="CDD" id="cd07574">
    <property type="entry name" value="nitrilase_Rim1_like"/>
    <property type="match status" value="1"/>
</dbReference>
<organism evidence="2 3">
    <name type="scientific">Hyphomicrobium sulfonivorans</name>
    <dbReference type="NCBI Taxonomy" id="121290"/>
    <lineage>
        <taxon>Bacteria</taxon>
        <taxon>Pseudomonadati</taxon>
        <taxon>Pseudomonadota</taxon>
        <taxon>Alphaproteobacteria</taxon>
        <taxon>Hyphomicrobiales</taxon>
        <taxon>Hyphomicrobiaceae</taxon>
        <taxon>Hyphomicrobium</taxon>
    </lineage>
</organism>
<dbReference type="PROSITE" id="PS50263">
    <property type="entry name" value="CN_HYDROLASE"/>
    <property type="match status" value="1"/>
</dbReference>
<dbReference type="STRING" id="121290.APY04_2587"/>
<dbReference type="PANTHER" id="PTHR23088:SF50">
    <property type="entry name" value="HYDROLASE YHCX"/>
    <property type="match status" value="1"/>
</dbReference>